<accession>A0A369K3C1</accession>
<comment type="caution">
    <text evidence="1">The sequence shown here is derived from an EMBL/GenBank/DDBJ whole genome shotgun (WGS) entry which is preliminary data.</text>
</comment>
<dbReference type="AlphaFoldDB" id="A0A369K3C1"/>
<dbReference type="InParanoid" id="A0A369K3C1"/>
<protein>
    <recommendedName>
        <fullName evidence="3">Homeobox domain-containing protein</fullName>
    </recommendedName>
</protein>
<proteinExistence type="predicted"/>
<evidence type="ECO:0008006" key="3">
    <source>
        <dbReference type="Google" id="ProtNLM"/>
    </source>
</evidence>
<gene>
    <name evidence="1" type="ORF">Hypma_007455</name>
</gene>
<organism evidence="1 2">
    <name type="scientific">Hypsizygus marmoreus</name>
    <name type="common">White beech mushroom</name>
    <name type="synonym">Agaricus marmoreus</name>
    <dbReference type="NCBI Taxonomy" id="39966"/>
    <lineage>
        <taxon>Eukaryota</taxon>
        <taxon>Fungi</taxon>
        <taxon>Dikarya</taxon>
        <taxon>Basidiomycota</taxon>
        <taxon>Agaricomycotina</taxon>
        <taxon>Agaricomycetes</taxon>
        <taxon>Agaricomycetidae</taxon>
        <taxon>Agaricales</taxon>
        <taxon>Tricholomatineae</taxon>
        <taxon>Lyophyllaceae</taxon>
        <taxon>Hypsizygus</taxon>
    </lineage>
</organism>
<dbReference type="Proteomes" id="UP000076154">
    <property type="component" value="Unassembled WGS sequence"/>
</dbReference>
<dbReference type="EMBL" id="LUEZ02000041">
    <property type="protein sequence ID" value="RDB25396.1"/>
    <property type="molecule type" value="Genomic_DNA"/>
</dbReference>
<dbReference type="OrthoDB" id="2646043at2759"/>
<evidence type="ECO:0000313" key="1">
    <source>
        <dbReference type="EMBL" id="RDB25396.1"/>
    </source>
</evidence>
<keyword evidence="2" id="KW-1185">Reference proteome</keyword>
<reference evidence="1" key="1">
    <citation type="submission" date="2018-04" db="EMBL/GenBank/DDBJ databases">
        <title>Whole genome sequencing of Hypsizygus marmoreus.</title>
        <authorList>
            <person name="Choi I.-G."/>
            <person name="Min B."/>
            <person name="Kim J.-G."/>
            <person name="Kim S."/>
            <person name="Oh Y.-L."/>
            <person name="Kong W.-S."/>
            <person name="Park H."/>
            <person name="Jeong J."/>
            <person name="Song E.-S."/>
        </authorList>
    </citation>
    <scope>NUCLEOTIDE SEQUENCE [LARGE SCALE GENOMIC DNA]</scope>
    <source>
        <strain evidence="1">51987-8</strain>
    </source>
</reference>
<sequence>MEMNEGPSTMPTVQKRRPRIKTAGVAVMEEFAKTNPRPTQDQQLALLNAIHAIPGCEQYELLNLVQWFNRHRKTLAETQDRGRGRPYASLSKQSIGYLTVLSKEQPDPPSSLIQTWAELLKASKEDIVAWLADHRDGADPTVARAYHLPTPVSTSPEPSPHYHWDSDVPHAFKADPLHSPVIPSASPLGSKFPAAPQIPYNIETLPRAQLLKAIADATRTAKPTMAPTTKEEFKDMFEPYMKQMENVILKNTKYTTPAP</sequence>
<name>A0A369K3C1_HYPMA</name>
<evidence type="ECO:0000313" key="2">
    <source>
        <dbReference type="Proteomes" id="UP000076154"/>
    </source>
</evidence>